<comment type="caution">
    <text evidence="3">The sequence shown here is derived from an EMBL/GenBank/DDBJ whole genome shotgun (WGS) entry which is preliminary data.</text>
</comment>
<keyword evidence="2" id="KW-1133">Transmembrane helix</keyword>
<name>A0A926IDY2_9FIRM</name>
<proteinExistence type="predicted"/>
<feature type="transmembrane region" description="Helical" evidence="2">
    <location>
        <begin position="99"/>
        <end position="118"/>
    </location>
</feature>
<reference evidence="3" key="1">
    <citation type="submission" date="2020-08" db="EMBL/GenBank/DDBJ databases">
        <title>Genome public.</title>
        <authorList>
            <person name="Liu C."/>
            <person name="Sun Q."/>
        </authorList>
    </citation>
    <scope>NUCLEOTIDE SEQUENCE</scope>
    <source>
        <strain evidence="3">NSJ-12</strain>
    </source>
</reference>
<evidence type="ECO:0000313" key="3">
    <source>
        <dbReference type="EMBL" id="MBC8580207.1"/>
    </source>
</evidence>
<feature type="transmembrane region" description="Helical" evidence="2">
    <location>
        <begin position="60"/>
        <end position="79"/>
    </location>
</feature>
<dbReference type="EMBL" id="JACRSY010000018">
    <property type="protein sequence ID" value="MBC8580207.1"/>
    <property type="molecule type" value="Genomic_DNA"/>
</dbReference>
<dbReference type="AlphaFoldDB" id="A0A926IDY2"/>
<sequence>MDQGAEPRQEKQETQPTQNTQQTQQNNQPKKIKIEETTIQEYFEVVQKEYEYERNKKQSFENRAGIVLTAVGGILVFILERVPIKEVFLTSNFGLKDLVAILVYCGFVVTFFNLYRVIKVDKHDTLDINEINTQLMIKDRVNGTASIVLTYVNVIKSHRVLNNTRGAAFNKALVVLMWSLIFVAIYMNL</sequence>
<gene>
    <name evidence="3" type="ORF">H8718_11795</name>
</gene>
<feature type="compositionally biased region" description="Low complexity" evidence="1">
    <location>
        <begin position="14"/>
        <end position="29"/>
    </location>
</feature>
<evidence type="ECO:0000256" key="2">
    <source>
        <dbReference type="SAM" id="Phobius"/>
    </source>
</evidence>
<keyword evidence="4" id="KW-1185">Reference proteome</keyword>
<feature type="transmembrane region" description="Helical" evidence="2">
    <location>
        <begin position="168"/>
        <end position="187"/>
    </location>
</feature>
<evidence type="ECO:0000313" key="4">
    <source>
        <dbReference type="Proteomes" id="UP000655830"/>
    </source>
</evidence>
<keyword evidence="2" id="KW-0812">Transmembrane</keyword>
<organism evidence="3 4">
    <name type="scientific">Zhenhengia yiwuensis</name>
    <dbReference type="NCBI Taxonomy" id="2763666"/>
    <lineage>
        <taxon>Bacteria</taxon>
        <taxon>Bacillati</taxon>
        <taxon>Bacillota</taxon>
        <taxon>Clostridia</taxon>
        <taxon>Lachnospirales</taxon>
        <taxon>Lachnospiraceae</taxon>
        <taxon>Zhenhengia</taxon>
    </lineage>
</organism>
<feature type="compositionally biased region" description="Basic and acidic residues" evidence="1">
    <location>
        <begin position="1"/>
        <end position="13"/>
    </location>
</feature>
<protein>
    <submittedName>
        <fullName evidence="3">Uncharacterized protein</fullName>
    </submittedName>
</protein>
<feature type="region of interest" description="Disordered" evidence="1">
    <location>
        <begin position="1"/>
        <end position="31"/>
    </location>
</feature>
<keyword evidence="2" id="KW-0472">Membrane</keyword>
<evidence type="ECO:0000256" key="1">
    <source>
        <dbReference type="SAM" id="MobiDB-lite"/>
    </source>
</evidence>
<dbReference type="RefSeq" id="WP_249333079.1">
    <property type="nucleotide sequence ID" value="NZ_JACRSY010000018.1"/>
</dbReference>
<accession>A0A926IDY2</accession>
<dbReference type="Proteomes" id="UP000655830">
    <property type="component" value="Unassembled WGS sequence"/>
</dbReference>